<dbReference type="CDD" id="cd07342">
    <property type="entry name" value="M48C_Oma1_like"/>
    <property type="match status" value="1"/>
</dbReference>
<dbReference type="Pfam" id="PF01435">
    <property type="entry name" value="Peptidase_M48"/>
    <property type="match status" value="1"/>
</dbReference>
<reference evidence="9 10" key="1">
    <citation type="submission" date="2016-11" db="EMBL/GenBank/DDBJ databases">
        <title>Mixed transmission modes and dynamic genome evolution in an obligate animal-bacterial symbiosis.</title>
        <authorList>
            <person name="Russell S.L."/>
            <person name="Corbett-Detig R.B."/>
            <person name="Cavanaugh C.M."/>
        </authorList>
    </citation>
    <scope>NUCLEOTIDE SEQUENCE [LARGE SCALE GENOMIC DNA]</scope>
    <source>
        <strain evidence="9">Se-Cadez</strain>
    </source>
</reference>
<evidence type="ECO:0000256" key="5">
    <source>
        <dbReference type="ARBA" id="ARBA00023049"/>
    </source>
</evidence>
<evidence type="ECO:0000256" key="3">
    <source>
        <dbReference type="ARBA" id="ARBA00022801"/>
    </source>
</evidence>
<dbReference type="GO" id="GO:0016020">
    <property type="term" value="C:membrane"/>
    <property type="evidence" value="ECO:0007669"/>
    <property type="project" value="TreeGrafter"/>
</dbReference>
<dbReference type="GO" id="GO:0051603">
    <property type="term" value="P:proteolysis involved in protein catabolic process"/>
    <property type="evidence" value="ECO:0007669"/>
    <property type="project" value="TreeGrafter"/>
</dbReference>
<dbReference type="InterPro" id="IPR001915">
    <property type="entry name" value="Peptidase_M48"/>
</dbReference>
<feature type="region of interest" description="Disordered" evidence="7">
    <location>
        <begin position="352"/>
        <end position="372"/>
    </location>
</feature>
<keyword evidence="2" id="KW-0479">Metal-binding</keyword>
<sequence>MPLPLVILLSLLLFNLSGCMKPMTQRASVSDEVVAQEEERQREIALKRHVELEQRLATVSYPLLRASSDLCKENWRAGTGAHISSQYAYRGKFRETANRLFGLDEGLQVFFTVEGAPGDRAGLQPGDRVLQIGEHVVEPGEEALKAFKDYYQDEVSAGQLLPVKISRGGELMTLDIATDKVCDYQVLLVESNAVNAYANGEHVGITRGMMRFTETDQELGLVVSHEIAHNAMGHINAKRTNAMGGLFLDLLAAAAGVNTQGLFTDIAGQAYSQEFEAEADYVGLYIMARADHSIEGAANFWRRMAAEHPATIRSTHAASHPASAERFVAIRQTVTEIDSKRLKGLAMMPEMKQDAGNGDAQQGDGFFSLGGE</sequence>
<dbReference type="InterPro" id="IPR051156">
    <property type="entry name" value="Mito/Outer_Membr_Metalloprot"/>
</dbReference>
<protein>
    <recommendedName>
        <fullName evidence="8">Peptidase M48 domain-containing protein</fullName>
    </recommendedName>
</protein>
<evidence type="ECO:0000256" key="7">
    <source>
        <dbReference type="SAM" id="MobiDB-lite"/>
    </source>
</evidence>
<evidence type="ECO:0000259" key="8">
    <source>
        <dbReference type="Pfam" id="PF01435"/>
    </source>
</evidence>
<dbReference type="PANTHER" id="PTHR22726:SF1">
    <property type="entry name" value="METALLOENDOPEPTIDASE OMA1, MITOCHONDRIAL"/>
    <property type="match status" value="1"/>
</dbReference>
<evidence type="ECO:0000313" key="10">
    <source>
        <dbReference type="Proteomes" id="UP000190896"/>
    </source>
</evidence>
<feature type="compositionally biased region" description="Low complexity" evidence="7">
    <location>
        <begin position="354"/>
        <end position="365"/>
    </location>
</feature>
<dbReference type="OrthoDB" id="8775841at2"/>
<dbReference type="SUPFAM" id="SSF50156">
    <property type="entry name" value="PDZ domain-like"/>
    <property type="match status" value="1"/>
</dbReference>
<evidence type="ECO:0000256" key="6">
    <source>
        <dbReference type="RuleBase" id="RU003983"/>
    </source>
</evidence>
<dbReference type="AlphaFoldDB" id="A0A1T2KXJ4"/>
<proteinExistence type="inferred from homology"/>
<comment type="caution">
    <text evidence="9">The sequence shown here is derived from an EMBL/GenBank/DDBJ whole genome shotgun (WGS) entry which is preliminary data.</text>
</comment>
<evidence type="ECO:0000256" key="1">
    <source>
        <dbReference type="ARBA" id="ARBA00022670"/>
    </source>
</evidence>
<name>A0A1T2KXJ4_9GAMM</name>
<dbReference type="Gene3D" id="2.30.42.10">
    <property type="match status" value="1"/>
</dbReference>
<keyword evidence="3 6" id="KW-0378">Hydrolase</keyword>
<keyword evidence="10" id="KW-1185">Reference proteome</keyword>
<dbReference type="EMBL" id="MPRJ01000007">
    <property type="protein sequence ID" value="OOZ37587.1"/>
    <property type="molecule type" value="Genomic_DNA"/>
</dbReference>
<feature type="domain" description="Peptidase M48" evidence="8">
    <location>
        <begin position="184"/>
        <end position="333"/>
    </location>
</feature>
<keyword evidence="5 6" id="KW-0482">Metalloprotease</keyword>
<keyword evidence="1 6" id="KW-0645">Protease</keyword>
<evidence type="ECO:0000256" key="4">
    <source>
        <dbReference type="ARBA" id="ARBA00022833"/>
    </source>
</evidence>
<organism evidence="9 10">
    <name type="scientific">Solemya velesiana gill symbiont</name>
    <dbReference type="NCBI Taxonomy" id="1918948"/>
    <lineage>
        <taxon>Bacteria</taxon>
        <taxon>Pseudomonadati</taxon>
        <taxon>Pseudomonadota</taxon>
        <taxon>Gammaproteobacteria</taxon>
        <taxon>sulfur-oxidizing symbionts</taxon>
    </lineage>
</organism>
<dbReference type="PANTHER" id="PTHR22726">
    <property type="entry name" value="METALLOENDOPEPTIDASE OMA1"/>
    <property type="match status" value="1"/>
</dbReference>
<accession>A0A1T2KXJ4</accession>
<evidence type="ECO:0000313" key="9">
    <source>
        <dbReference type="EMBL" id="OOZ37587.1"/>
    </source>
</evidence>
<comment type="similarity">
    <text evidence="6">Belongs to the peptidase M48 family.</text>
</comment>
<dbReference type="Gene3D" id="3.30.2010.10">
    <property type="entry name" value="Metalloproteases ('zincins'), catalytic domain"/>
    <property type="match status" value="1"/>
</dbReference>
<evidence type="ECO:0000256" key="2">
    <source>
        <dbReference type="ARBA" id="ARBA00022723"/>
    </source>
</evidence>
<comment type="cofactor">
    <cofactor evidence="6">
        <name>Zn(2+)</name>
        <dbReference type="ChEBI" id="CHEBI:29105"/>
    </cofactor>
    <text evidence="6">Binds 1 zinc ion per subunit.</text>
</comment>
<dbReference type="InterPro" id="IPR036034">
    <property type="entry name" value="PDZ_sf"/>
</dbReference>
<gene>
    <name evidence="9" type="ORF">BOW51_01780</name>
</gene>
<dbReference type="GO" id="GO:0004222">
    <property type="term" value="F:metalloendopeptidase activity"/>
    <property type="evidence" value="ECO:0007669"/>
    <property type="project" value="InterPro"/>
</dbReference>
<keyword evidence="4 6" id="KW-0862">Zinc</keyword>
<dbReference type="GO" id="GO:0046872">
    <property type="term" value="F:metal ion binding"/>
    <property type="evidence" value="ECO:0007669"/>
    <property type="project" value="UniProtKB-KW"/>
</dbReference>
<dbReference type="Proteomes" id="UP000190896">
    <property type="component" value="Unassembled WGS sequence"/>
</dbReference>